<reference evidence="1" key="1">
    <citation type="journal article" date="2015" name="Nature">
        <title>Complex archaea that bridge the gap between prokaryotes and eukaryotes.</title>
        <authorList>
            <person name="Spang A."/>
            <person name="Saw J.H."/>
            <person name="Jorgensen S.L."/>
            <person name="Zaremba-Niedzwiedzka K."/>
            <person name="Martijn J."/>
            <person name="Lind A.E."/>
            <person name="van Eijk R."/>
            <person name="Schleper C."/>
            <person name="Guy L."/>
            <person name="Ettema T.J."/>
        </authorList>
    </citation>
    <scope>NUCLEOTIDE SEQUENCE</scope>
</reference>
<comment type="caution">
    <text evidence="1">The sequence shown here is derived from an EMBL/GenBank/DDBJ whole genome shotgun (WGS) entry which is preliminary data.</text>
</comment>
<dbReference type="AlphaFoldDB" id="A0A0F9QWD7"/>
<protein>
    <submittedName>
        <fullName evidence="1">Uncharacterized protein</fullName>
    </submittedName>
</protein>
<name>A0A0F9QWD7_9ZZZZ</name>
<gene>
    <name evidence="1" type="ORF">LCGC14_1046100</name>
</gene>
<accession>A0A0F9QWD7</accession>
<evidence type="ECO:0000313" key="1">
    <source>
        <dbReference type="EMBL" id="KKN09493.1"/>
    </source>
</evidence>
<dbReference type="EMBL" id="LAZR01004342">
    <property type="protein sequence ID" value="KKN09493.1"/>
    <property type="molecule type" value="Genomic_DNA"/>
</dbReference>
<sequence>MLASSRCQGQTTGLKRCPVLRFRWPFYWEKKHEHHWERTGLGRSGDFRFEHHSCRDCPAQRNVSAEVAAAYTCDSPFHVEERAL</sequence>
<proteinExistence type="predicted"/>
<organism evidence="1">
    <name type="scientific">marine sediment metagenome</name>
    <dbReference type="NCBI Taxonomy" id="412755"/>
    <lineage>
        <taxon>unclassified sequences</taxon>
        <taxon>metagenomes</taxon>
        <taxon>ecological metagenomes</taxon>
    </lineage>
</organism>